<dbReference type="Gene3D" id="2.40.128.20">
    <property type="match status" value="1"/>
</dbReference>
<dbReference type="InterPro" id="IPR012674">
    <property type="entry name" value="Calycin"/>
</dbReference>
<keyword evidence="2" id="KW-1185">Reference proteome</keyword>
<accession>A0A7J7KI82</accession>
<dbReference type="GO" id="GO:0008289">
    <property type="term" value="F:lipid binding"/>
    <property type="evidence" value="ECO:0007669"/>
    <property type="project" value="UniProtKB-KW"/>
</dbReference>
<evidence type="ECO:0000313" key="1">
    <source>
        <dbReference type="EMBL" id="KAF6037166.1"/>
    </source>
</evidence>
<sequence length="84" mass="9661">MSFVLEMEVGFPKLEKHIATQTQPQPVLYNSTQLAGLVNMQYAWILTREKTVSSEDMKKYLDIFKKNGVNIDSFDDILQDCSDN</sequence>
<dbReference type="Proteomes" id="UP000593567">
    <property type="component" value="Unassembled WGS sequence"/>
</dbReference>
<dbReference type="OrthoDB" id="565904at2759"/>
<name>A0A7J7KI82_BUGNE</name>
<reference evidence="1" key="1">
    <citation type="submission" date="2020-06" db="EMBL/GenBank/DDBJ databases">
        <title>Draft genome of Bugula neritina, a colonial animal packing powerful symbionts and potential medicines.</title>
        <authorList>
            <person name="Rayko M."/>
        </authorList>
    </citation>
    <scope>NUCLEOTIDE SEQUENCE [LARGE SCALE GENOMIC DNA]</scope>
    <source>
        <strain evidence="1">Kwan_BN1</strain>
    </source>
</reference>
<dbReference type="EMBL" id="VXIV02000613">
    <property type="protein sequence ID" value="KAF6037166.1"/>
    <property type="molecule type" value="Genomic_DNA"/>
</dbReference>
<gene>
    <name evidence="1" type="ORF">EB796_004526</name>
</gene>
<evidence type="ECO:0000313" key="2">
    <source>
        <dbReference type="Proteomes" id="UP000593567"/>
    </source>
</evidence>
<organism evidence="1 2">
    <name type="scientific">Bugula neritina</name>
    <name type="common">Brown bryozoan</name>
    <name type="synonym">Sertularia neritina</name>
    <dbReference type="NCBI Taxonomy" id="10212"/>
    <lineage>
        <taxon>Eukaryota</taxon>
        <taxon>Metazoa</taxon>
        <taxon>Spiralia</taxon>
        <taxon>Lophotrochozoa</taxon>
        <taxon>Bryozoa</taxon>
        <taxon>Gymnolaemata</taxon>
        <taxon>Cheilostomatida</taxon>
        <taxon>Flustrina</taxon>
        <taxon>Buguloidea</taxon>
        <taxon>Bugulidae</taxon>
        <taxon>Bugula</taxon>
    </lineage>
</organism>
<comment type="caution">
    <text evidence="1">The sequence shown here is derived from an EMBL/GenBank/DDBJ whole genome shotgun (WGS) entry which is preliminary data.</text>
</comment>
<dbReference type="SUPFAM" id="SSF50814">
    <property type="entry name" value="Lipocalins"/>
    <property type="match status" value="1"/>
</dbReference>
<protein>
    <submittedName>
        <fullName evidence="1">Uncharacterized protein</fullName>
    </submittedName>
</protein>
<proteinExistence type="predicted"/>
<dbReference type="AlphaFoldDB" id="A0A7J7KI82"/>